<dbReference type="EMBL" id="JARQWQ010000066">
    <property type="protein sequence ID" value="KAK2554860.1"/>
    <property type="molecule type" value="Genomic_DNA"/>
</dbReference>
<sequence length="215" mass="24464">MKFPQWQCKKELREKKEGKTDLAEFIANRGYKAVEEALRVVENIATSCLKGLQIVGRPNPATTSFSWVGAQDCEAIFLNDFRWSDKIIPWHDLLLLLEGQTVHLPAPKSHYAEDIVFERDVPIFCTGKDELVYIRGGVADSRETEMMQVRWKVVSFNAQIPSTEQVDILPCPVDVKEVLLLTKQDHITMILACCSFPSSVMTWIERKSATVNRHG</sequence>
<evidence type="ECO:0000313" key="2">
    <source>
        <dbReference type="Proteomes" id="UP001249851"/>
    </source>
</evidence>
<organism evidence="1 2">
    <name type="scientific">Acropora cervicornis</name>
    <name type="common">Staghorn coral</name>
    <dbReference type="NCBI Taxonomy" id="6130"/>
    <lineage>
        <taxon>Eukaryota</taxon>
        <taxon>Metazoa</taxon>
        <taxon>Cnidaria</taxon>
        <taxon>Anthozoa</taxon>
        <taxon>Hexacorallia</taxon>
        <taxon>Scleractinia</taxon>
        <taxon>Astrocoeniina</taxon>
        <taxon>Acroporidae</taxon>
        <taxon>Acropora</taxon>
    </lineage>
</organism>
<proteinExistence type="predicted"/>
<protein>
    <submittedName>
        <fullName evidence="1">Uncharacterized protein</fullName>
    </submittedName>
</protein>
<reference evidence="1" key="2">
    <citation type="journal article" date="2023" name="Science">
        <title>Genomic signatures of disease resistance in endangered staghorn corals.</title>
        <authorList>
            <person name="Vollmer S.V."/>
            <person name="Selwyn J.D."/>
            <person name="Despard B.A."/>
            <person name="Roesel C.L."/>
        </authorList>
    </citation>
    <scope>NUCLEOTIDE SEQUENCE</scope>
    <source>
        <strain evidence="1">K2</strain>
    </source>
</reference>
<evidence type="ECO:0000313" key="1">
    <source>
        <dbReference type="EMBL" id="KAK2554860.1"/>
    </source>
</evidence>
<reference evidence="1" key="1">
    <citation type="journal article" date="2023" name="G3 (Bethesda)">
        <title>Whole genome assembly and annotation of the endangered Caribbean coral Acropora cervicornis.</title>
        <authorList>
            <person name="Selwyn J.D."/>
            <person name="Vollmer S.V."/>
        </authorList>
    </citation>
    <scope>NUCLEOTIDE SEQUENCE</scope>
    <source>
        <strain evidence="1">K2</strain>
    </source>
</reference>
<accession>A0AAD9Q5U0</accession>
<keyword evidence="2" id="KW-1185">Reference proteome</keyword>
<dbReference type="Proteomes" id="UP001249851">
    <property type="component" value="Unassembled WGS sequence"/>
</dbReference>
<dbReference type="AlphaFoldDB" id="A0AAD9Q5U0"/>
<dbReference type="InterPro" id="IPR027417">
    <property type="entry name" value="P-loop_NTPase"/>
</dbReference>
<dbReference type="Gene3D" id="3.40.50.300">
    <property type="entry name" value="P-loop containing nucleotide triphosphate hydrolases"/>
    <property type="match status" value="1"/>
</dbReference>
<gene>
    <name evidence="1" type="ORF">P5673_023506</name>
</gene>
<name>A0AAD9Q5U0_ACRCE</name>
<comment type="caution">
    <text evidence="1">The sequence shown here is derived from an EMBL/GenBank/DDBJ whole genome shotgun (WGS) entry which is preliminary data.</text>
</comment>